<dbReference type="PROSITE" id="PS00571">
    <property type="entry name" value="AMIDASES"/>
    <property type="match status" value="1"/>
</dbReference>
<keyword evidence="2" id="KW-0175">Coiled coil</keyword>
<dbReference type="Pfam" id="PF01425">
    <property type="entry name" value="Amidase"/>
    <property type="match status" value="1"/>
</dbReference>
<dbReference type="InterPro" id="IPR000120">
    <property type="entry name" value="Amidase"/>
</dbReference>
<dbReference type="STRING" id="469371.Tbis_3208"/>
<comment type="similarity">
    <text evidence="1">Belongs to the amidase family.</text>
</comment>
<name>D6Y8T7_THEBD</name>
<sequence>MAEQQPVYWRIRDLTAAYAKGTLSPVEVTEALLARLDAVNAQLHAYITCTPELARRQAEEAAERYRRGERAPLLGVPVSIKDAFDLADYETTFGSLTCRGRIVRSDSGAVARLRRAGVVIPGKTNVPEFCHSATNENLLIPDTANPWDPSRTSGGSSGGAAASVGGGLATAALGSDGGGSIRIPAAFCGLVGFKPTTGTCPDERGFRAMTDFVTAGPLAWTVDDARVVTEVLAERRFARETPPRLRIGFCARPGGRPVEAPVRAAVERVARILADLGHDVVECDVPIGGWQEIFGPLVLDDELRERQHLLQRPELLTRYMLATLRAAARQTSADVARARERLVEFRRRVDRFFEDYSVVLTPTVATVAFPHRQRPTQIAGEDVDWLWGAFPFTAPFNVAATPAISLPAGLADGLPIGAQLVARCGADALLLNVAEELEEALGFDHRPVRERWMAETLAGTPK</sequence>
<dbReference type="Proteomes" id="UP000006640">
    <property type="component" value="Chromosome"/>
</dbReference>
<dbReference type="Gene3D" id="3.90.1300.10">
    <property type="entry name" value="Amidase signature (AS) domain"/>
    <property type="match status" value="1"/>
</dbReference>
<dbReference type="HOGENOM" id="CLU_009600_0_4_11"/>
<dbReference type="eggNOG" id="COG0154">
    <property type="taxonomic scope" value="Bacteria"/>
</dbReference>
<dbReference type="PANTHER" id="PTHR11895:SF7">
    <property type="entry name" value="GLUTAMYL-TRNA(GLN) AMIDOTRANSFERASE SUBUNIT A, MITOCHONDRIAL"/>
    <property type="match status" value="1"/>
</dbReference>
<dbReference type="PANTHER" id="PTHR11895">
    <property type="entry name" value="TRANSAMIDASE"/>
    <property type="match status" value="1"/>
</dbReference>
<protein>
    <submittedName>
        <fullName evidence="4">Amidase</fullName>
    </submittedName>
</protein>
<reference evidence="4 5" key="1">
    <citation type="submission" date="2010-01" db="EMBL/GenBank/DDBJ databases">
        <title>The complete genome of Thermobispora bispora DSM 43833.</title>
        <authorList>
            <consortium name="US DOE Joint Genome Institute (JGI-PGF)"/>
            <person name="Lucas S."/>
            <person name="Copeland A."/>
            <person name="Lapidus A."/>
            <person name="Glavina del Rio T."/>
            <person name="Dalin E."/>
            <person name="Tice H."/>
            <person name="Bruce D."/>
            <person name="Goodwin L."/>
            <person name="Pitluck S."/>
            <person name="Kyrpides N."/>
            <person name="Mavromatis K."/>
            <person name="Ivanova N."/>
            <person name="Mikhailova N."/>
            <person name="Chertkov O."/>
            <person name="Brettin T."/>
            <person name="Detter J.C."/>
            <person name="Han C."/>
            <person name="Larimer F."/>
            <person name="Land M."/>
            <person name="Hauser L."/>
            <person name="Markowitz V."/>
            <person name="Cheng J.-F."/>
            <person name="Hugenholtz P."/>
            <person name="Woyke T."/>
            <person name="Wu D."/>
            <person name="Jando M."/>
            <person name="Schneider S."/>
            <person name="Klenk H.-P."/>
            <person name="Eisen J.A."/>
        </authorList>
    </citation>
    <scope>NUCLEOTIDE SEQUENCE [LARGE SCALE GENOMIC DNA]</scope>
    <source>
        <strain evidence="5">ATCC 19993 / DSM 43833 / CBS 139.67 / JCM 10125 / KCTC 9307 / NBRC 14880 / R51</strain>
    </source>
</reference>
<dbReference type="InterPro" id="IPR020556">
    <property type="entry name" value="Amidase_CS"/>
</dbReference>
<feature type="domain" description="Amidase" evidence="3">
    <location>
        <begin position="27"/>
        <end position="431"/>
    </location>
</feature>
<dbReference type="InterPro" id="IPR023631">
    <property type="entry name" value="Amidase_dom"/>
</dbReference>
<feature type="coiled-coil region" evidence="2">
    <location>
        <begin position="321"/>
        <end position="348"/>
    </location>
</feature>
<gene>
    <name evidence="4" type="ordered locus">Tbis_3208</name>
</gene>
<dbReference type="RefSeq" id="WP_013133432.1">
    <property type="nucleotide sequence ID" value="NC_014165.1"/>
</dbReference>
<proteinExistence type="inferred from homology"/>
<evidence type="ECO:0000259" key="3">
    <source>
        <dbReference type="Pfam" id="PF01425"/>
    </source>
</evidence>
<evidence type="ECO:0000256" key="2">
    <source>
        <dbReference type="SAM" id="Coils"/>
    </source>
</evidence>
<dbReference type="GO" id="GO:0003824">
    <property type="term" value="F:catalytic activity"/>
    <property type="evidence" value="ECO:0007669"/>
    <property type="project" value="InterPro"/>
</dbReference>
<evidence type="ECO:0000256" key="1">
    <source>
        <dbReference type="ARBA" id="ARBA00009199"/>
    </source>
</evidence>
<dbReference type="KEGG" id="tbi:Tbis_3208"/>
<keyword evidence="5" id="KW-1185">Reference proteome</keyword>
<organism evidence="4 5">
    <name type="scientific">Thermobispora bispora (strain ATCC 19993 / DSM 43833 / CBS 139.67 / JCM 10125 / KCTC 9307 / NBRC 14880 / R51)</name>
    <dbReference type="NCBI Taxonomy" id="469371"/>
    <lineage>
        <taxon>Bacteria</taxon>
        <taxon>Bacillati</taxon>
        <taxon>Actinomycetota</taxon>
        <taxon>Actinomycetes</taxon>
        <taxon>Streptosporangiales</taxon>
        <taxon>Streptosporangiaceae</taxon>
        <taxon>Thermobispora</taxon>
    </lineage>
</organism>
<dbReference type="SUPFAM" id="SSF75304">
    <property type="entry name" value="Amidase signature (AS) enzymes"/>
    <property type="match status" value="1"/>
</dbReference>
<accession>D6Y8T7</accession>
<evidence type="ECO:0000313" key="4">
    <source>
        <dbReference type="EMBL" id="ADG89899.1"/>
    </source>
</evidence>
<dbReference type="InterPro" id="IPR036928">
    <property type="entry name" value="AS_sf"/>
</dbReference>
<evidence type="ECO:0000313" key="5">
    <source>
        <dbReference type="Proteomes" id="UP000006640"/>
    </source>
</evidence>
<dbReference type="AlphaFoldDB" id="D6Y8T7"/>
<dbReference type="EMBL" id="CP001874">
    <property type="protein sequence ID" value="ADG89899.1"/>
    <property type="molecule type" value="Genomic_DNA"/>
</dbReference>